<evidence type="ECO:0000313" key="3">
    <source>
        <dbReference type="Proteomes" id="UP001058860"/>
    </source>
</evidence>
<evidence type="ECO:0008006" key="4">
    <source>
        <dbReference type="Google" id="ProtNLM"/>
    </source>
</evidence>
<keyword evidence="1" id="KW-1133">Transmembrane helix</keyword>
<gene>
    <name evidence="2" type="ORF">LRS13_04715</name>
</gene>
<accession>A0ABY5PJK1</accession>
<keyword evidence="1" id="KW-0812">Transmembrane</keyword>
<evidence type="ECO:0000313" key="2">
    <source>
        <dbReference type="EMBL" id="UUY04836.1"/>
    </source>
</evidence>
<dbReference type="InterPro" id="IPR051474">
    <property type="entry name" value="Anti-sigma-K/W_factor"/>
</dbReference>
<keyword evidence="3" id="KW-1185">Reference proteome</keyword>
<dbReference type="PANTHER" id="PTHR37461:SF1">
    <property type="entry name" value="ANTI-SIGMA-K FACTOR RSKA"/>
    <property type="match status" value="1"/>
</dbReference>
<sequence>MPEPDPQLPEHDLVEIAALADGRLAPERADALRARLEAEPVLAAEFERQRRAISLVRNAVAEVEAPLALRERIESQRAKAPAAKVRGRRRWFLPAAAATALGVTAAALVIALGAGAPSVGDTLNAASQPAAIGVSVDRDTPQLLALDRDGVPFPNFLAKFGWKATGARTDEIDGRQTTTVFYEKDGQEIAYTIVGGEALEVPDGKATTIEGKTFTVLEEDGRTVVTWERGGHTCVLSAEGVPADELLELAGWKGKGKVPF</sequence>
<keyword evidence="1" id="KW-0472">Membrane</keyword>
<dbReference type="PANTHER" id="PTHR37461">
    <property type="entry name" value="ANTI-SIGMA-K FACTOR RSKA"/>
    <property type="match status" value="1"/>
</dbReference>
<proteinExistence type="predicted"/>
<evidence type="ECO:0000256" key="1">
    <source>
        <dbReference type="SAM" id="Phobius"/>
    </source>
</evidence>
<dbReference type="RefSeq" id="WP_353865316.1">
    <property type="nucleotide sequence ID" value="NZ_CP088295.1"/>
</dbReference>
<dbReference type="Proteomes" id="UP001058860">
    <property type="component" value="Chromosome"/>
</dbReference>
<organism evidence="2 3">
    <name type="scientific">Svornostia abyssi</name>
    <dbReference type="NCBI Taxonomy" id="2898438"/>
    <lineage>
        <taxon>Bacteria</taxon>
        <taxon>Bacillati</taxon>
        <taxon>Actinomycetota</taxon>
        <taxon>Thermoleophilia</taxon>
        <taxon>Solirubrobacterales</taxon>
        <taxon>Baekduiaceae</taxon>
        <taxon>Svornostia</taxon>
    </lineage>
</organism>
<dbReference type="EMBL" id="CP088295">
    <property type="protein sequence ID" value="UUY04836.1"/>
    <property type="molecule type" value="Genomic_DNA"/>
</dbReference>
<reference evidence="3" key="1">
    <citation type="submission" date="2021-11" db="EMBL/GenBank/DDBJ databases">
        <title>Cultivation dependent microbiological survey of springs from the worlds oldest radium mine currently devoted to the extraction of radon-saturated water.</title>
        <authorList>
            <person name="Kapinusova G."/>
            <person name="Smrhova T."/>
            <person name="Strejcek M."/>
            <person name="Suman J."/>
            <person name="Jani K."/>
            <person name="Pajer P."/>
            <person name="Uhlik O."/>
        </authorList>
    </citation>
    <scope>NUCLEOTIDE SEQUENCE [LARGE SCALE GENOMIC DNA]</scope>
    <source>
        <strain evidence="3">J379</strain>
    </source>
</reference>
<feature type="transmembrane region" description="Helical" evidence="1">
    <location>
        <begin position="91"/>
        <end position="114"/>
    </location>
</feature>
<name>A0ABY5PJK1_9ACTN</name>
<protein>
    <recommendedName>
        <fullName evidence="4">Anti-sigma factor</fullName>
    </recommendedName>
</protein>